<sequence>MKPSSQNAFTHRELCDIAVKWLQRPNSAGGPGCHIAVSECRTGWTGEIPDAIGFRAAGFEDGSTVIECKVSRADFLADHRKSHRVSGGVGNWRYFLAPAGVIRTDELPEGWGLLEVNRRGHVKALAGVATFYRRGYGELREQTAAWHHDADRDREQFLLVKLLHRAGNPETANRKLQIAYTENQRLKQRINDLAEEIRTIRLPRFSKQLPNQRATPRSITPRATCEL</sequence>
<organism evidence="2 4">
    <name type="scientific">Pseudomonas aeruginosa</name>
    <dbReference type="NCBI Taxonomy" id="287"/>
    <lineage>
        <taxon>Bacteria</taxon>
        <taxon>Pseudomonadati</taxon>
        <taxon>Pseudomonadota</taxon>
        <taxon>Gammaproteobacteria</taxon>
        <taxon>Pseudomonadales</taxon>
        <taxon>Pseudomonadaceae</taxon>
        <taxon>Pseudomonas</taxon>
    </lineage>
</organism>
<dbReference type="EMBL" id="CVVU01000234">
    <property type="protein sequence ID" value="CRP66238.1"/>
    <property type="molecule type" value="Genomic_DNA"/>
</dbReference>
<proteinExistence type="predicted"/>
<protein>
    <submittedName>
        <fullName evidence="2">Adenylosuccinate synthase</fullName>
    </submittedName>
</protein>
<name>A0A2K4Y306_PSEAI</name>
<reference evidence="1" key="2">
    <citation type="submission" date="2015-06" db="EMBL/GenBank/DDBJ databases">
        <authorList>
            <person name="Radhakrishnan R."/>
            <person name="Underwood A."/>
            <person name="Al-Shahib A."/>
        </authorList>
    </citation>
    <scope>NUCLEOTIDE SEQUENCE</scope>
    <source>
        <strain evidence="1">P19_London_7_VIM_2_05_10</strain>
    </source>
</reference>
<reference evidence="3" key="1">
    <citation type="submission" date="2015-06" db="EMBL/GenBank/DDBJ databases">
        <authorList>
            <person name="Radhakrishnan Rajesh"/>
            <person name="Underwood Anthony"/>
            <person name="Al-Shahib Ali"/>
        </authorList>
    </citation>
    <scope>NUCLEOTIDE SEQUENCE [LARGE SCALE GENOMIC DNA]</scope>
    <source>
        <strain evidence="3">P19_London_7_VIM_2_05_10</strain>
    </source>
</reference>
<comment type="caution">
    <text evidence="2">The sequence shown here is derived from an EMBL/GenBank/DDBJ whole genome shotgun (WGS) entry which is preliminary data.</text>
</comment>
<evidence type="ECO:0000313" key="4">
    <source>
        <dbReference type="Proteomes" id="UP000253594"/>
    </source>
</evidence>
<dbReference type="Proteomes" id="UP000253594">
    <property type="component" value="Unassembled WGS sequence"/>
</dbReference>
<reference evidence="2 4" key="3">
    <citation type="submission" date="2018-07" db="EMBL/GenBank/DDBJ databases">
        <title>Mechanisms of high-level aminoglycoside resistance among Gram-negative pathogens in Brazil.</title>
        <authorList>
            <person name="Ballaben A.S."/>
            <person name="Darini A.L.C."/>
            <person name="Doi Y."/>
        </authorList>
    </citation>
    <scope>NUCLEOTIDE SEQUENCE [LARGE SCALE GENOMIC DNA]</scope>
    <source>
        <strain evidence="2 4">B2-305</strain>
    </source>
</reference>
<accession>A0A2K4Y306</accession>
<evidence type="ECO:0000313" key="3">
    <source>
        <dbReference type="Proteomes" id="UP000045039"/>
    </source>
</evidence>
<evidence type="ECO:0000313" key="2">
    <source>
        <dbReference type="EMBL" id="RCI73906.1"/>
    </source>
</evidence>
<dbReference type="EMBL" id="QORE01000497">
    <property type="protein sequence ID" value="RCI73906.1"/>
    <property type="molecule type" value="Genomic_DNA"/>
</dbReference>
<evidence type="ECO:0000313" key="1">
    <source>
        <dbReference type="EMBL" id="CRP66238.1"/>
    </source>
</evidence>
<dbReference type="AlphaFoldDB" id="A0A2K4Y306"/>
<dbReference type="Proteomes" id="UP000045039">
    <property type="component" value="Unassembled WGS sequence"/>
</dbReference>
<gene>
    <name evidence="2" type="ORF">DT376_15850</name>
    <name evidence="1" type="ORF">PAERUG_P19_London_7_VIM_2_05_10_05171</name>
</gene>
<dbReference type="RefSeq" id="WP_023100688.1">
    <property type="nucleotide sequence ID" value="NZ_BSAZ01000023.1"/>
</dbReference>